<dbReference type="AlphaFoldDB" id="A0AAV9QVS6"/>
<evidence type="ECO:0000259" key="1">
    <source>
        <dbReference type="PROSITE" id="PS50206"/>
    </source>
</evidence>
<feature type="domain" description="Rhodanese" evidence="1">
    <location>
        <begin position="544"/>
        <end position="642"/>
    </location>
</feature>
<proteinExistence type="predicted"/>
<feature type="domain" description="Rhodanese" evidence="1">
    <location>
        <begin position="16"/>
        <end position="114"/>
    </location>
</feature>
<dbReference type="SMART" id="SM00450">
    <property type="entry name" value="RHOD"/>
    <property type="match status" value="2"/>
</dbReference>
<dbReference type="Pfam" id="PF00581">
    <property type="entry name" value="Rhodanese"/>
    <property type="match status" value="2"/>
</dbReference>
<dbReference type="Pfam" id="PF15091">
    <property type="entry name" value="DUF4554"/>
    <property type="match status" value="1"/>
</dbReference>
<dbReference type="EMBL" id="JAHHUM010002887">
    <property type="protein sequence ID" value="KAK5600427.1"/>
    <property type="molecule type" value="Genomic_DNA"/>
</dbReference>
<dbReference type="InterPro" id="IPR036873">
    <property type="entry name" value="Rhodanese-like_dom_sf"/>
</dbReference>
<comment type="caution">
    <text evidence="2">The sequence shown here is derived from an EMBL/GenBank/DDBJ whole genome shotgun (WGS) entry which is preliminary data.</text>
</comment>
<evidence type="ECO:0000313" key="2">
    <source>
        <dbReference type="EMBL" id="KAK5600427.1"/>
    </source>
</evidence>
<dbReference type="InterPro" id="IPR001763">
    <property type="entry name" value="Rhodanese-like_dom"/>
</dbReference>
<keyword evidence="3" id="KW-1185">Reference proteome</keyword>
<dbReference type="Proteomes" id="UP001311232">
    <property type="component" value="Unassembled WGS sequence"/>
</dbReference>
<protein>
    <recommendedName>
        <fullName evidence="1">Rhodanese domain-containing protein</fullName>
    </recommendedName>
</protein>
<dbReference type="PANTHER" id="PTHR14652:SF2">
    <property type="entry name" value="TYPE 2 DNA TOPOISOMERASE 6 SUBUNIT B-LIKE"/>
    <property type="match status" value="1"/>
</dbReference>
<dbReference type="GO" id="GO:0042138">
    <property type="term" value="P:meiotic DNA double-strand break formation"/>
    <property type="evidence" value="ECO:0007669"/>
    <property type="project" value="InterPro"/>
</dbReference>
<accession>A0AAV9QVS6</accession>
<dbReference type="PROSITE" id="PS50206">
    <property type="entry name" value="RHODANESE_3"/>
    <property type="match status" value="2"/>
</dbReference>
<evidence type="ECO:0000313" key="3">
    <source>
        <dbReference type="Proteomes" id="UP001311232"/>
    </source>
</evidence>
<gene>
    <name evidence="2" type="ORF">CRENBAI_021724</name>
</gene>
<dbReference type="InterPro" id="IPR028040">
    <property type="entry name" value="TopoVIB-like"/>
</dbReference>
<name>A0AAV9QVS6_9TELE</name>
<dbReference type="Gene3D" id="3.40.250.10">
    <property type="entry name" value="Rhodanese-like domain"/>
    <property type="match status" value="2"/>
</dbReference>
<sequence length="642" mass="71557">MANTITYEELKALLANNKDLILIDVRSEDEVDRGRIPGSIHIPLQTVDAALSMEPDDFKAKYGVAKPATGSELVFYCQSGRRGEMATSRAQQQGHINARNYAGAYIAAAGPWCVGVELQALQPDLKKILFPGVGPCPEPDPEELSTFTDLFGSLQFLLTFQIHFPGHYSSKWQAHVKTFLQTFSLANAGIRIHLKFKLHEQKSQHEFRVFLKSKVTLAVPPPVILDVTCSAQAPWCNQKGPWCQGGHPVVGERFPLSIPPKAMDQGLFGELSAQIVTLLSPCVLVYSPSNILVPAPSGFFQTLPVALDYQQLGLDRIHCCSFNASHGDLVHEGGVVYNVEQENWDDPRQDSSHLPVQQSLLVCLFLQHSDPFTSDLTDILAGELLLERHLEDILSNNRQAVTSALQDELFNTMKDSKQRKKKQEKLQSAAEVILSSTISIVSCSSNMDFRKACLQHMKVRDTHELSASLRESLWRVTTWKFVPKVRCYSAQYAVKVSQQERAEERGKTCSKCAWSGSQTRSKLRRGPKPLNMVTYEELKALLANSKDLILIDVREKDEVDKGRIPKSIHIALGTVEAAFKMNPGDFQATYGIPKPALDAPELVFYCRSGKRSAEAISKVHKLGYVTARNYTGSYIEWSSREV</sequence>
<dbReference type="SUPFAM" id="SSF52821">
    <property type="entry name" value="Rhodanese/Cell cycle control phosphatase"/>
    <property type="match status" value="2"/>
</dbReference>
<organism evidence="2 3">
    <name type="scientific">Crenichthys baileyi</name>
    <name type="common">White River springfish</name>
    <dbReference type="NCBI Taxonomy" id="28760"/>
    <lineage>
        <taxon>Eukaryota</taxon>
        <taxon>Metazoa</taxon>
        <taxon>Chordata</taxon>
        <taxon>Craniata</taxon>
        <taxon>Vertebrata</taxon>
        <taxon>Euteleostomi</taxon>
        <taxon>Actinopterygii</taxon>
        <taxon>Neopterygii</taxon>
        <taxon>Teleostei</taxon>
        <taxon>Neoteleostei</taxon>
        <taxon>Acanthomorphata</taxon>
        <taxon>Ovalentaria</taxon>
        <taxon>Atherinomorphae</taxon>
        <taxon>Cyprinodontiformes</taxon>
        <taxon>Goodeidae</taxon>
        <taxon>Crenichthys</taxon>
    </lineage>
</organism>
<dbReference type="PANTHER" id="PTHR14652">
    <property type="entry name" value="TYPE 2 DNA TOPOISOMERASE 6 SUBUNIT B-LIKE"/>
    <property type="match status" value="1"/>
</dbReference>
<reference evidence="2 3" key="1">
    <citation type="submission" date="2021-06" db="EMBL/GenBank/DDBJ databases">
        <authorList>
            <person name="Palmer J.M."/>
        </authorList>
    </citation>
    <scope>NUCLEOTIDE SEQUENCE [LARGE SCALE GENOMIC DNA]</scope>
    <source>
        <strain evidence="2 3">MEX-2019</strain>
        <tissue evidence="2">Muscle</tissue>
    </source>
</reference>